<dbReference type="GO" id="GO:0019236">
    <property type="term" value="P:response to pheromone"/>
    <property type="evidence" value="ECO:0007669"/>
    <property type="project" value="InterPro"/>
</dbReference>
<organism evidence="4 5">
    <name type="scientific">Dictyostelium discoideum</name>
    <name type="common">Social amoeba</name>
    <dbReference type="NCBI Taxonomy" id="44689"/>
    <lineage>
        <taxon>Eukaryota</taxon>
        <taxon>Amoebozoa</taxon>
        <taxon>Evosea</taxon>
        <taxon>Eumycetozoa</taxon>
        <taxon>Dictyostelia</taxon>
        <taxon>Dictyosteliales</taxon>
        <taxon>Dictyosteliaceae</taxon>
        <taxon>Dictyostelium</taxon>
    </lineage>
</organism>
<dbReference type="PANTHER" id="PTHR23252:SF41">
    <property type="entry name" value="INTIMAL THICKNESS RELATED RECEPTOR IRP DOMAIN-CONTAINING PROTEIN"/>
    <property type="match status" value="1"/>
</dbReference>
<dbReference type="PhylomeDB" id="Q54YJ2"/>
<dbReference type="HOGENOM" id="CLU_591125_0_0_1"/>
<dbReference type="Pfam" id="PF10192">
    <property type="entry name" value="GPR180-TMEM145_TM"/>
    <property type="match status" value="1"/>
</dbReference>
<dbReference type="KEGG" id="ddi:DDB_G0278213"/>
<feature type="domain" description="GPR180/TMEM145 transmembrane" evidence="3">
    <location>
        <begin position="177"/>
        <end position="400"/>
    </location>
</feature>
<feature type="transmembrane region" description="Helical" evidence="1">
    <location>
        <begin position="175"/>
        <end position="195"/>
    </location>
</feature>
<keyword evidence="1" id="KW-1133">Transmembrane helix</keyword>
<dbReference type="GeneID" id="8621417"/>
<evidence type="ECO:0000259" key="3">
    <source>
        <dbReference type="Pfam" id="PF10192"/>
    </source>
</evidence>
<sequence>MRFLLSLLSIILLLNGINAINYSGNYLKPLDFRWIGKFCFDQQGGSIQVTRFQSTSNTTKILLYSDSNPHYNEILDDFGKNEISCQEKILWANYTYINPDKVGEITNSNRNYNVKKVSQSRDRFWIITMADCDQKFIDDHRIPFVSTYTFEVQNSGDSFDSQLSAEQQSIPQGQIFFFLLYTAFLIISIIYSVALKKKGLEGKAIHFFIAILLIFLISLALYISNWAHILKYHKYELRYLNLFGNIFEILGNGLFVALILMIGQGWTTSIYFGSLVKQMINILVSIALIVIGWVAYVYYVYHSKEQNSYIYFMDTCPGYFLLALYVVIIGYFCWANYVNRNKQNESIKKNFILIFTIIFVFWLISHPLVVIVAHFMDPWVKYKVIALLNLTINAIFFIILLIIFRPSHNNMIVKILQSDDKSNDMKEIIENEKSYNGAD</sequence>
<dbReference type="InterPro" id="IPR047831">
    <property type="entry name" value="GPR180/TMEM145"/>
</dbReference>
<feature type="chain" id="PRO_5004249540" description="GPR180/TMEM145 transmembrane domain-containing protein" evidence="2">
    <location>
        <begin position="20"/>
        <end position="439"/>
    </location>
</feature>
<evidence type="ECO:0000313" key="5">
    <source>
        <dbReference type="Proteomes" id="UP000002195"/>
    </source>
</evidence>
<keyword evidence="1" id="KW-0472">Membrane</keyword>
<dbReference type="Proteomes" id="UP000002195">
    <property type="component" value="Unassembled WGS sequence"/>
</dbReference>
<accession>Q54YJ2</accession>
<reference evidence="4 5" key="1">
    <citation type="journal article" date="2005" name="Nature">
        <title>The genome of the social amoeba Dictyostelium discoideum.</title>
        <authorList>
            <consortium name="The Dictyostelium discoideum Sequencing Consortium"/>
            <person name="Eichinger L."/>
            <person name="Pachebat J.A."/>
            <person name="Glockner G."/>
            <person name="Rajandream M.A."/>
            <person name="Sucgang R."/>
            <person name="Berriman M."/>
            <person name="Song J."/>
            <person name="Olsen R."/>
            <person name="Szafranski K."/>
            <person name="Xu Q."/>
            <person name="Tunggal B."/>
            <person name="Kummerfeld S."/>
            <person name="Madera M."/>
            <person name="Konfortov B.A."/>
            <person name="Rivero F."/>
            <person name="Bankier A.T."/>
            <person name="Lehmann R."/>
            <person name="Hamlin N."/>
            <person name="Davies R."/>
            <person name="Gaudet P."/>
            <person name="Fey P."/>
            <person name="Pilcher K."/>
            <person name="Chen G."/>
            <person name="Saunders D."/>
            <person name="Sodergren E."/>
            <person name="Davis P."/>
            <person name="Kerhornou A."/>
            <person name="Nie X."/>
            <person name="Hall N."/>
            <person name="Anjard C."/>
            <person name="Hemphill L."/>
            <person name="Bason N."/>
            <person name="Farbrother P."/>
            <person name="Desany B."/>
            <person name="Just E."/>
            <person name="Morio T."/>
            <person name="Rost R."/>
            <person name="Churcher C."/>
            <person name="Cooper J."/>
            <person name="Haydock S."/>
            <person name="van Driessche N."/>
            <person name="Cronin A."/>
            <person name="Goodhead I."/>
            <person name="Muzny D."/>
            <person name="Mourier T."/>
            <person name="Pain A."/>
            <person name="Lu M."/>
            <person name="Harper D."/>
            <person name="Lindsay R."/>
            <person name="Hauser H."/>
            <person name="James K."/>
            <person name="Quiles M."/>
            <person name="Madan Babu M."/>
            <person name="Saito T."/>
            <person name="Buchrieser C."/>
            <person name="Wardroper A."/>
            <person name="Felder M."/>
            <person name="Thangavelu M."/>
            <person name="Johnson D."/>
            <person name="Knights A."/>
            <person name="Loulseged H."/>
            <person name="Mungall K."/>
            <person name="Oliver K."/>
            <person name="Price C."/>
            <person name="Quail M.A."/>
            <person name="Urushihara H."/>
            <person name="Hernandez J."/>
            <person name="Rabbinowitsch E."/>
            <person name="Steffen D."/>
            <person name="Sanders M."/>
            <person name="Ma J."/>
            <person name="Kohara Y."/>
            <person name="Sharp S."/>
            <person name="Simmonds M."/>
            <person name="Spiegler S."/>
            <person name="Tivey A."/>
            <person name="Sugano S."/>
            <person name="White B."/>
            <person name="Walker D."/>
            <person name="Woodward J."/>
            <person name="Winckler T."/>
            <person name="Tanaka Y."/>
            <person name="Shaulsky G."/>
            <person name="Schleicher M."/>
            <person name="Weinstock G."/>
            <person name="Rosenthal A."/>
            <person name="Cox E.C."/>
            <person name="Chisholm R.L."/>
            <person name="Gibbs R."/>
            <person name="Loomis W.F."/>
            <person name="Platzer M."/>
            <person name="Kay R.R."/>
            <person name="Williams J."/>
            <person name="Dear P.H."/>
            <person name="Noegel A.A."/>
            <person name="Barrell B."/>
            <person name="Kuspa A."/>
        </authorList>
    </citation>
    <scope>NUCLEOTIDE SEQUENCE [LARGE SCALE GENOMIC DNA]</scope>
    <source>
        <strain evidence="4 5">AX4</strain>
    </source>
</reference>
<dbReference type="GO" id="GO:0007186">
    <property type="term" value="P:G protein-coupled receptor signaling pathway"/>
    <property type="evidence" value="ECO:0007669"/>
    <property type="project" value="InterPro"/>
</dbReference>
<gene>
    <name evidence="4" type="ORF">DDB_G0278213</name>
</gene>
<feature type="transmembrane region" description="Helical" evidence="1">
    <location>
        <begin position="249"/>
        <end position="272"/>
    </location>
</feature>
<evidence type="ECO:0000313" key="4">
    <source>
        <dbReference type="EMBL" id="EAL68279.1"/>
    </source>
</evidence>
<dbReference type="PaxDb" id="44689-DDB0204509"/>
<dbReference type="PANTHER" id="PTHR23252">
    <property type="entry name" value="INTIMAL THICKNESS RECEPTOR-RELATED"/>
    <property type="match status" value="1"/>
</dbReference>
<protein>
    <recommendedName>
        <fullName evidence="3">GPR180/TMEM145 transmembrane domain-containing protein</fullName>
    </recommendedName>
</protein>
<keyword evidence="5" id="KW-1185">Reference proteome</keyword>
<dbReference type="eggNOG" id="KOG4290">
    <property type="taxonomic scope" value="Eukaryota"/>
</dbReference>
<feature type="transmembrane region" description="Helical" evidence="1">
    <location>
        <begin position="207"/>
        <end position="229"/>
    </location>
</feature>
<dbReference type="InterPro" id="IPR019336">
    <property type="entry name" value="GPR180/TMEM145_TM"/>
</dbReference>
<feature type="transmembrane region" description="Helical" evidence="1">
    <location>
        <begin position="319"/>
        <end position="339"/>
    </location>
</feature>
<feature type="transmembrane region" description="Helical" evidence="1">
    <location>
        <begin position="382"/>
        <end position="404"/>
    </location>
</feature>
<evidence type="ECO:0000256" key="2">
    <source>
        <dbReference type="SAM" id="SignalP"/>
    </source>
</evidence>
<dbReference type="AlphaFoldDB" id="Q54YJ2"/>
<feature type="transmembrane region" description="Helical" evidence="1">
    <location>
        <begin position="351"/>
        <end position="376"/>
    </location>
</feature>
<dbReference type="OMA" id="WLWFTKA"/>
<proteinExistence type="predicted"/>
<dbReference type="VEuPathDB" id="AmoebaDB:DDB_G0278213"/>
<comment type="caution">
    <text evidence="4">The sequence shown here is derived from an EMBL/GenBank/DDBJ whole genome shotgun (WGS) entry which is preliminary data.</text>
</comment>
<keyword evidence="1" id="KW-0812">Transmembrane</keyword>
<dbReference type="EMBL" id="AAFI02000023">
    <property type="protein sequence ID" value="EAL68279.1"/>
    <property type="molecule type" value="Genomic_DNA"/>
</dbReference>
<evidence type="ECO:0000256" key="1">
    <source>
        <dbReference type="SAM" id="Phobius"/>
    </source>
</evidence>
<dbReference type="InParanoid" id="Q54YJ2"/>
<dbReference type="RefSeq" id="XP_642210.1">
    <property type="nucleotide sequence ID" value="XM_637118.1"/>
</dbReference>
<dbReference type="dictyBase" id="DDB_G0278213"/>
<keyword evidence="2" id="KW-0732">Signal</keyword>
<feature type="transmembrane region" description="Helical" evidence="1">
    <location>
        <begin position="279"/>
        <end position="299"/>
    </location>
</feature>
<name>Q54YJ2_DICDI</name>
<feature type="signal peptide" evidence="2">
    <location>
        <begin position="1"/>
        <end position="19"/>
    </location>
</feature>
<dbReference type="FunCoup" id="Q54YJ2">
    <property type="interactions" value="1"/>
</dbReference>